<evidence type="ECO:0000256" key="7">
    <source>
        <dbReference type="ARBA" id="ARBA00044236"/>
    </source>
</evidence>
<dbReference type="PANTHER" id="PTHR45860">
    <property type="entry name" value="TRANSLATION INITIATION FACTOR EIF-2B SUBUNIT ALPHA"/>
    <property type="match status" value="1"/>
</dbReference>
<dbReference type="GO" id="GO:0045948">
    <property type="term" value="P:positive regulation of translational initiation"/>
    <property type="evidence" value="ECO:0007669"/>
    <property type="project" value="EnsemblFungi"/>
</dbReference>
<gene>
    <name evidence="10" type="ORF">UCRPA7_3010</name>
</gene>
<dbReference type="PANTHER" id="PTHR45860:SF1">
    <property type="entry name" value="TRANSLATION INITIATION FACTOR EIF-2B SUBUNIT ALPHA"/>
    <property type="match status" value="1"/>
</dbReference>
<evidence type="ECO:0000256" key="3">
    <source>
        <dbReference type="ARBA" id="ARBA00022490"/>
    </source>
</evidence>
<dbReference type="Gene3D" id="3.40.50.10470">
    <property type="entry name" value="Translation initiation factor eif-2b, domain 2"/>
    <property type="match status" value="1"/>
</dbReference>
<evidence type="ECO:0000256" key="4">
    <source>
        <dbReference type="ARBA" id="ARBA00022540"/>
    </source>
</evidence>
<comment type="subcellular location">
    <subcellularLocation>
        <location evidence="1">Cytoplasm</location>
        <location evidence="1">Cytosol</location>
    </subcellularLocation>
</comment>
<dbReference type="GO" id="GO:0002183">
    <property type="term" value="P:cytoplasmic translational initiation"/>
    <property type="evidence" value="ECO:0007669"/>
    <property type="project" value="EnsemblFungi"/>
</dbReference>
<dbReference type="GO" id="GO:1904262">
    <property type="term" value="P:negative regulation of TORC1 signaling"/>
    <property type="evidence" value="ECO:0007669"/>
    <property type="project" value="EnsemblFungi"/>
</dbReference>
<dbReference type="RefSeq" id="XP_007913824.1">
    <property type="nucleotide sequence ID" value="XM_007915633.1"/>
</dbReference>
<sequence length="352" mass="37763">MTGEELAGAVSKVTTGDGSEFDIVETYHRLLAEDEDLTMAVAAIEALIALLGHTTSSTVMETLDIVKAQADRLKRSSTNPIPLTAGTDLFQQYLLRSLKQSTGPRSGKEPATGSGLDSFDETRQHLLRNGRLFAARAKAARDAIAVRGSRYVGLGSVVLTAGGSRTVKKLLLKAAERHIETNGSPDFKVIYVLDGSRDSEPAVKELRERGVPVAPVDPAAVAHVLQAGRVDMVFVGAEVVVQNGGAISRMGTYQLAQLTKAVNKPLYVVAETHKFVRLYPLGQNDLGRCGIKQNILDFSTSADSGAKEKPAEVSESQIPVDYTPADLITSIITEHGVKMPSAVYEMLLDIYT</sequence>
<dbReference type="AlphaFoldDB" id="R8BQ47"/>
<dbReference type="OrthoDB" id="10249309at2759"/>
<keyword evidence="5" id="KW-0648">Protein biosynthesis</keyword>
<dbReference type="GO" id="GO:1900036">
    <property type="term" value="P:positive regulation of cellular response to heat"/>
    <property type="evidence" value="ECO:0007669"/>
    <property type="project" value="EnsemblFungi"/>
</dbReference>
<name>R8BQ47_PHAM7</name>
<comment type="similarity">
    <text evidence="2 9">Belongs to the eIF-2B alpha/beta/delta subunits family.</text>
</comment>
<evidence type="ECO:0000256" key="9">
    <source>
        <dbReference type="RuleBase" id="RU003814"/>
    </source>
</evidence>
<evidence type="ECO:0000313" key="11">
    <source>
        <dbReference type="Proteomes" id="UP000014074"/>
    </source>
</evidence>
<comment type="subunit">
    <text evidence="8">Component of the translation initiation factor 2B (eIF2B) complex which is a heterodecamer of two sets of five different subunits: alpha, beta, gamma, delta and epsilon. Subunits alpha, beta and delta comprise a regulatory subcomplex and subunits epsilon and gamma comprise a catalytic subcomplex. Within the complex, the hexameric regulatory complex resides at the center, with the two heterodimeric catalytic subcomplexes bound on opposite sides.</text>
</comment>
<dbReference type="InterPro" id="IPR042528">
    <property type="entry name" value="elF-2B_alpha_N"/>
</dbReference>
<keyword evidence="4 10" id="KW-0396">Initiation factor</keyword>
<dbReference type="HOGENOM" id="CLU_016218_0_1_1"/>
<dbReference type="GO" id="GO:0003743">
    <property type="term" value="F:translation initiation factor activity"/>
    <property type="evidence" value="ECO:0007669"/>
    <property type="project" value="UniProtKB-KW"/>
</dbReference>
<evidence type="ECO:0000256" key="2">
    <source>
        <dbReference type="ARBA" id="ARBA00007251"/>
    </source>
</evidence>
<dbReference type="KEGG" id="tmn:UCRPA7_3010"/>
<dbReference type="Gene3D" id="1.20.120.1070">
    <property type="entry name" value="Translation initiation factor eIF-2B, N-terminal domain"/>
    <property type="match status" value="1"/>
</dbReference>
<proteinExistence type="inferred from homology"/>
<evidence type="ECO:0000313" key="10">
    <source>
        <dbReference type="EMBL" id="EOO01508.1"/>
    </source>
</evidence>
<accession>R8BQ47</accession>
<keyword evidence="3" id="KW-0963">Cytoplasm</keyword>
<keyword evidence="11" id="KW-1185">Reference proteome</keyword>
<organism evidence="10 11">
    <name type="scientific">Phaeoacremonium minimum (strain UCR-PA7)</name>
    <name type="common">Esca disease fungus</name>
    <name type="synonym">Togninia minima</name>
    <dbReference type="NCBI Taxonomy" id="1286976"/>
    <lineage>
        <taxon>Eukaryota</taxon>
        <taxon>Fungi</taxon>
        <taxon>Dikarya</taxon>
        <taxon>Ascomycota</taxon>
        <taxon>Pezizomycotina</taxon>
        <taxon>Sordariomycetes</taxon>
        <taxon>Sordariomycetidae</taxon>
        <taxon>Togniniales</taxon>
        <taxon>Togniniaceae</taxon>
        <taxon>Phaeoacremonium</taxon>
    </lineage>
</organism>
<dbReference type="InterPro" id="IPR000649">
    <property type="entry name" value="IF-2B-related"/>
</dbReference>
<protein>
    <recommendedName>
        <fullName evidence="6">Translation initiation factor eIF2B subunit alpha</fullName>
    </recommendedName>
    <alternativeName>
        <fullName evidence="7">eIF2B GDP-GTP exchange factor subunit alpha</fullName>
    </alternativeName>
</protein>
<dbReference type="InterPro" id="IPR042529">
    <property type="entry name" value="IF_2B-like_C"/>
</dbReference>
<dbReference type="EMBL" id="KB932993">
    <property type="protein sequence ID" value="EOO01508.1"/>
    <property type="molecule type" value="Genomic_DNA"/>
</dbReference>
<dbReference type="GeneID" id="19323318"/>
<dbReference type="InterPro" id="IPR051501">
    <property type="entry name" value="eIF2B_alpha/beta/delta"/>
</dbReference>
<dbReference type="InterPro" id="IPR037171">
    <property type="entry name" value="NagB/RpiA_transferase-like"/>
</dbReference>
<dbReference type="GO" id="GO:1903833">
    <property type="term" value="P:positive regulation of cellular response to amino acid starvation"/>
    <property type="evidence" value="ECO:0007669"/>
    <property type="project" value="EnsemblFungi"/>
</dbReference>
<evidence type="ECO:0000256" key="6">
    <source>
        <dbReference type="ARBA" id="ARBA00044208"/>
    </source>
</evidence>
<dbReference type="Proteomes" id="UP000014074">
    <property type="component" value="Unassembled WGS sequence"/>
</dbReference>
<evidence type="ECO:0000256" key="5">
    <source>
        <dbReference type="ARBA" id="ARBA00022917"/>
    </source>
</evidence>
<reference evidence="11" key="1">
    <citation type="journal article" date="2013" name="Genome Announc.">
        <title>Draft genome sequence of the ascomycete Phaeoacremonium aleophilum strain UCR-PA7, a causal agent of the esca disease complex in grapevines.</title>
        <authorList>
            <person name="Blanco-Ulate B."/>
            <person name="Rolshausen P."/>
            <person name="Cantu D."/>
        </authorList>
    </citation>
    <scope>NUCLEOTIDE SEQUENCE [LARGE SCALE GENOMIC DNA]</scope>
    <source>
        <strain evidence="11">UCR-PA7</strain>
    </source>
</reference>
<dbReference type="GO" id="GO:0005085">
    <property type="term" value="F:guanyl-nucleotide exchange factor activity"/>
    <property type="evidence" value="ECO:0007669"/>
    <property type="project" value="EnsemblFungi"/>
</dbReference>
<evidence type="ECO:0000256" key="8">
    <source>
        <dbReference type="ARBA" id="ARBA00046432"/>
    </source>
</evidence>
<dbReference type="GO" id="GO:0005851">
    <property type="term" value="C:eukaryotic translation initiation factor 2B complex"/>
    <property type="evidence" value="ECO:0007669"/>
    <property type="project" value="EnsemblFungi"/>
</dbReference>
<dbReference type="eggNOG" id="KOG1466">
    <property type="taxonomic scope" value="Eukaryota"/>
</dbReference>
<dbReference type="SUPFAM" id="SSF100950">
    <property type="entry name" value="NagB/RpiA/CoA transferase-like"/>
    <property type="match status" value="1"/>
</dbReference>
<dbReference type="GO" id="GO:0005829">
    <property type="term" value="C:cytosol"/>
    <property type="evidence" value="ECO:0007669"/>
    <property type="project" value="UniProtKB-SubCell"/>
</dbReference>
<dbReference type="Pfam" id="PF01008">
    <property type="entry name" value="IF-2B"/>
    <property type="match status" value="1"/>
</dbReference>
<evidence type="ECO:0000256" key="1">
    <source>
        <dbReference type="ARBA" id="ARBA00004514"/>
    </source>
</evidence>